<dbReference type="EMBL" id="JACXVP010000007">
    <property type="protein sequence ID" value="KAG5595116.1"/>
    <property type="molecule type" value="Genomic_DNA"/>
</dbReference>
<reference evidence="1 2" key="1">
    <citation type="submission" date="2020-09" db="EMBL/GenBank/DDBJ databases">
        <title>De no assembly of potato wild relative species, Solanum commersonii.</title>
        <authorList>
            <person name="Cho K."/>
        </authorList>
    </citation>
    <scope>NUCLEOTIDE SEQUENCE [LARGE SCALE GENOMIC DNA]</scope>
    <source>
        <strain evidence="1">LZ3.2</strain>
        <tissue evidence="1">Leaf</tissue>
    </source>
</reference>
<evidence type="ECO:0000313" key="1">
    <source>
        <dbReference type="EMBL" id="KAG5595116.1"/>
    </source>
</evidence>
<protein>
    <submittedName>
        <fullName evidence="1">Uncharacterized protein</fullName>
    </submittedName>
</protein>
<accession>A0A9J5Y779</accession>
<organism evidence="1 2">
    <name type="scientific">Solanum commersonii</name>
    <name type="common">Commerson's wild potato</name>
    <name type="synonym">Commerson's nightshade</name>
    <dbReference type="NCBI Taxonomy" id="4109"/>
    <lineage>
        <taxon>Eukaryota</taxon>
        <taxon>Viridiplantae</taxon>
        <taxon>Streptophyta</taxon>
        <taxon>Embryophyta</taxon>
        <taxon>Tracheophyta</taxon>
        <taxon>Spermatophyta</taxon>
        <taxon>Magnoliopsida</taxon>
        <taxon>eudicotyledons</taxon>
        <taxon>Gunneridae</taxon>
        <taxon>Pentapetalae</taxon>
        <taxon>asterids</taxon>
        <taxon>lamiids</taxon>
        <taxon>Solanales</taxon>
        <taxon>Solanaceae</taxon>
        <taxon>Solanoideae</taxon>
        <taxon>Solaneae</taxon>
        <taxon>Solanum</taxon>
    </lineage>
</organism>
<proteinExistence type="predicted"/>
<name>A0A9J5Y779_SOLCO</name>
<gene>
    <name evidence="1" type="ORF">H5410_036348</name>
</gene>
<evidence type="ECO:0000313" key="2">
    <source>
        <dbReference type="Proteomes" id="UP000824120"/>
    </source>
</evidence>
<dbReference type="AlphaFoldDB" id="A0A9J5Y779"/>
<keyword evidence="2" id="KW-1185">Reference proteome</keyword>
<sequence>MAPLAHGTSHVRVLPEQPELEKTEFMILLLLSQLTILKKEAAKFVAQEVDLAAPKFIVTSPFSL</sequence>
<comment type="caution">
    <text evidence="1">The sequence shown here is derived from an EMBL/GenBank/DDBJ whole genome shotgun (WGS) entry which is preliminary data.</text>
</comment>
<dbReference type="Proteomes" id="UP000824120">
    <property type="component" value="Chromosome 7"/>
</dbReference>